<comment type="caution">
    <text evidence="2">The sequence shown here is derived from an EMBL/GenBank/DDBJ whole genome shotgun (WGS) entry which is preliminary data.</text>
</comment>
<evidence type="ECO:0000313" key="3">
    <source>
        <dbReference type="Proteomes" id="UP000218231"/>
    </source>
</evidence>
<reference evidence="2 3" key="1">
    <citation type="journal article" date="2017" name="Curr. Biol.">
        <title>Genome architecture and evolution of a unichromosomal asexual nematode.</title>
        <authorList>
            <person name="Fradin H."/>
            <person name="Zegar C."/>
            <person name="Gutwein M."/>
            <person name="Lucas J."/>
            <person name="Kovtun M."/>
            <person name="Corcoran D."/>
            <person name="Baugh L.R."/>
            <person name="Kiontke K."/>
            <person name="Gunsalus K."/>
            <person name="Fitch D.H."/>
            <person name="Piano F."/>
        </authorList>
    </citation>
    <scope>NUCLEOTIDE SEQUENCE [LARGE SCALE GENOMIC DNA]</scope>
    <source>
        <strain evidence="2">PF1309</strain>
    </source>
</reference>
<dbReference type="Proteomes" id="UP000218231">
    <property type="component" value="Unassembled WGS sequence"/>
</dbReference>
<sequence>MESNERDKGKVVGEKEAKQDADSDKKDPLKMGTLELTGWWAGQATDEEVAALSGRQICRMTYQMINDECTPLPLPHALKRIIYEMTEERRENDPEMTVKDWVWLVCLLAECSPSVPKDVLDGWFDRKKGKTEDKEEKPIPPKPKSRRDPDQQICPMTAMLPRLNKIHMTESDLFTKVVCKFWPPDAIDAAVKKLRHGAFDTSLYKTGLSEAEYPLVFFSIDWTVTRISYDANSAIAMVATSLACIATAIEKCSDEELSKVIRIYCDVSERTTYTFQAALISDEEPIKLILTAHRKLLMDARKRKKILIEIANLNFKTAIFLKISPFLQVEILGETMWQVVKDLIEEFLKDVNEQQNPPSALAIPEYDEDDDDLGETEWIDQIIRRVPAALDERNAKKSEMGNHLQKLTRLIIHYIELGKIAKSGHQMLSLIERFYLKVCSDADCPSLIEHMEKTYAELCRRNLVPLDMQERILSDLLGEELMNSSRTNFCDLVTALIGFAHQDSRPKLAQLVLDKYFEDLAVKRIKMNMASLHIERTVIRFVGKEYAAKMARNIIYFLAPKELGDDETELSYKLLLVIFDSLISGGGENSCRLECFNLIGLTGQTFEHLLFTSQLLRDFQKSTVRLQYMEFYGHTPEAQNTANDLAMRHVIVKQITDCIDGMKTALRKGTWREHERAMSTTVSSWMSAILADNKPIRAPLMQFTKDIVNQIVIETAGQSHPSAACLIGTTTAPFDRLCAFTQIDHGAIIHEIIRDKRIEEFEAFYGLDSGKLERK</sequence>
<protein>
    <submittedName>
        <fullName evidence="2">Uncharacterized protein</fullName>
    </submittedName>
</protein>
<organism evidence="2 3">
    <name type="scientific">Diploscapter pachys</name>
    <dbReference type="NCBI Taxonomy" id="2018661"/>
    <lineage>
        <taxon>Eukaryota</taxon>
        <taxon>Metazoa</taxon>
        <taxon>Ecdysozoa</taxon>
        <taxon>Nematoda</taxon>
        <taxon>Chromadorea</taxon>
        <taxon>Rhabditida</taxon>
        <taxon>Rhabditina</taxon>
        <taxon>Rhabditomorpha</taxon>
        <taxon>Rhabditoidea</taxon>
        <taxon>Rhabditidae</taxon>
        <taxon>Diploscapter</taxon>
    </lineage>
</organism>
<feature type="region of interest" description="Disordered" evidence="1">
    <location>
        <begin position="1"/>
        <end position="28"/>
    </location>
</feature>
<evidence type="ECO:0000256" key="1">
    <source>
        <dbReference type="SAM" id="MobiDB-lite"/>
    </source>
</evidence>
<dbReference type="EMBL" id="LIAE01007162">
    <property type="protein sequence ID" value="PAV81517.1"/>
    <property type="molecule type" value="Genomic_DNA"/>
</dbReference>
<feature type="region of interest" description="Disordered" evidence="1">
    <location>
        <begin position="130"/>
        <end position="151"/>
    </location>
</feature>
<keyword evidence="3" id="KW-1185">Reference proteome</keyword>
<accession>A0A2A2L629</accession>
<proteinExistence type="predicted"/>
<name>A0A2A2L629_9BILA</name>
<dbReference type="AlphaFoldDB" id="A0A2A2L629"/>
<evidence type="ECO:0000313" key="2">
    <source>
        <dbReference type="EMBL" id="PAV81517.1"/>
    </source>
</evidence>
<feature type="compositionally biased region" description="Basic and acidic residues" evidence="1">
    <location>
        <begin position="130"/>
        <end position="139"/>
    </location>
</feature>
<gene>
    <name evidence="2" type="ORF">WR25_13939</name>
</gene>
<dbReference type="STRING" id="2018661.A0A2A2L629"/>